<feature type="transmembrane region" description="Helical" evidence="9">
    <location>
        <begin position="174"/>
        <end position="193"/>
    </location>
</feature>
<dbReference type="NCBIfam" id="NF009587">
    <property type="entry name" value="PRK13027.1"/>
    <property type="match status" value="1"/>
</dbReference>
<comment type="similarity">
    <text evidence="2 9">Belongs to the dicarboxylate/amino acid:cation symporter (DAACS) (TC 2.A.23) family.</text>
</comment>
<dbReference type="GO" id="GO:0070778">
    <property type="term" value="P:L-aspartate transmembrane transport"/>
    <property type="evidence" value="ECO:0007669"/>
    <property type="project" value="TreeGrafter"/>
</dbReference>
<dbReference type="PANTHER" id="PTHR42865:SF1">
    <property type="entry name" value="AEROBIC C4-DICARBOXYLATE TRANSPORT PROTEIN"/>
    <property type="match status" value="1"/>
</dbReference>
<feature type="transmembrane region" description="Helical" evidence="9">
    <location>
        <begin position="150"/>
        <end position="167"/>
    </location>
</feature>
<evidence type="ECO:0000256" key="4">
    <source>
        <dbReference type="ARBA" id="ARBA00022475"/>
    </source>
</evidence>
<dbReference type="FunFam" id="1.10.3860.10:FF:000001">
    <property type="entry name" value="C4-dicarboxylate transport protein"/>
    <property type="match status" value="1"/>
</dbReference>
<proteinExistence type="inferred from homology"/>
<evidence type="ECO:0000256" key="2">
    <source>
        <dbReference type="ARBA" id="ARBA00006148"/>
    </source>
</evidence>
<evidence type="ECO:0000256" key="3">
    <source>
        <dbReference type="ARBA" id="ARBA00022448"/>
    </source>
</evidence>
<dbReference type="Pfam" id="PF00375">
    <property type="entry name" value="SDF"/>
    <property type="match status" value="1"/>
</dbReference>
<keyword evidence="4 9" id="KW-1003">Cell membrane</keyword>
<dbReference type="OrthoDB" id="9768885at2"/>
<dbReference type="EMBL" id="FODY01000014">
    <property type="protein sequence ID" value="SEP22265.1"/>
    <property type="molecule type" value="Genomic_DNA"/>
</dbReference>
<evidence type="ECO:0000256" key="5">
    <source>
        <dbReference type="ARBA" id="ARBA00022692"/>
    </source>
</evidence>
<evidence type="ECO:0000256" key="8">
    <source>
        <dbReference type="ARBA" id="ARBA00023136"/>
    </source>
</evidence>
<feature type="transmembrane region" description="Helical" evidence="9">
    <location>
        <begin position="351"/>
        <end position="375"/>
    </location>
</feature>
<dbReference type="RefSeq" id="WP_091747572.1">
    <property type="nucleotide sequence ID" value="NZ_FODY01000014.1"/>
</dbReference>
<comment type="function">
    <text evidence="9">Responsible for the transport of dicarboxylates such as succinate, fumarate, and malate across the membrane.</text>
</comment>
<comment type="caution">
    <text evidence="9">Lacks conserved residue(s) required for the propagation of feature annotation.</text>
</comment>
<keyword evidence="8 9" id="KW-0472">Membrane</keyword>
<dbReference type="Gene3D" id="1.10.3860.10">
    <property type="entry name" value="Sodium:dicarboxylate symporter"/>
    <property type="match status" value="1"/>
</dbReference>
<feature type="transmembrane region" description="Helical" evidence="9">
    <location>
        <begin position="9"/>
        <end position="27"/>
    </location>
</feature>
<feature type="transmembrane region" description="Helical" evidence="9">
    <location>
        <begin position="77"/>
        <end position="99"/>
    </location>
</feature>
<organism evidence="10 11">
    <name type="scientific">Propionispora vibrioides</name>
    <dbReference type="NCBI Taxonomy" id="112903"/>
    <lineage>
        <taxon>Bacteria</taxon>
        <taxon>Bacillati</taxon>
        <taxon>Bacillota</taxon>
        <taxon>Negativicutes</taxon>
        <taxon>Selenomonadales</taxon>
        <taxon>Sporomusaceae</taxon>
        <taxon>Propionispora</taxon>
    </lineage>
</organism>
<dbReference type="Proteomes" id="UP000198847">
    <property type="component" value="Unassembled WGS sequence"/>
</dbReference>
<dbReference type="InterPro" id="IPR018107">
    <property type="entry name" value="Na-dicarboxylate_symporter_CS"/>
</dbReference>
<dbReference type="PROSITE" id="PS00713">
    <property type="entry name" value="NA_DICARBOXYL_SYMP_1"/>
    <property type="match status" value="1"/>
</dbReference>
<evidence type="ECO:0000256" key="7">
    <source>
        <dbReference type="ARBA" id="ARBA00022989"/>
    </source>
</evidence>
<keyword evidence="11" id="KW-1185">Reference proteome</keyword>
<dbReference type="NCBIfam" id="NF002461">
    <property type="entry name" value="PRK01663.1"/>
    <property type="match status" value="1"/>
</dbReference>
<dbReference type="PROSITE" id="PS00714">
    <property type="entry name" value="NA_DICARBOXYL_SYMP_2"/>
    <property type="match status" value="1"/>
</dbReference>
<dbReference type="InterPro" id="IPR023954">
    <property type="entry name" value="C4_dicarb_transport"/>
</dbReference>
<protein>
    <recommendedName>
        <fullName evidence="9">C4-dicarboxylate transport protein</fullName>
    </recommendedName>
</protein>
<keyword evidence="3 9" id="KW-0813">Transport</keyword>
<evidence type="ECO:0000313" key="11">
    <source>
        <dbReference type="Proteomes" id="UP000198847"/>
    </source>
</evidence>
<evidence type="ECO:0000256" key="1">
    <source>
        <dbReference type="ARBA" id="ARBA00004651"/>
    </source>
</evidence>
<keyword evidence="6 9" id="KW-0769">Symport</keyword>
<dbReference type="GO" id="GO:0015138">
    <property type="term" value="F:fumarate transmembrane transporter activity"/>
    <property type="evidence" value="ECO:0007669"/>
    <property type="project" value="TreeGrafter"/>
</dbReference>
<dbReference type="GO" id="GO:0015141">
    <property type="term" value="F:succinate transmembrane transporter activity"/>
    <property type="evidence" value="ECO:0007669"/>
    <property type="project" value="TreeGrafter"/>
</dbReference>
<sequence>MKQPIYKYLYFQVLFAIGVGVLLGHFYPSLAVQMKPFGDGFIKLIKMIITPIIFCTVVVGIAGMGSMKKVGRVGGKALLYFELVSSVALVIGLIIVNVVQPGAGMNADISSLDANAVSSYTKEAATHTTVDFLMNIIPNTVVDAFAKGDILQVLLFALLFGFGLSAMGDKGNRLLGLIDEISHVLFAIVNLIMKFAPLGAFGAMSFTIGKYGLASLLPLAKLMGSFYLTCLLFIFIVLGLIARFTGFNIFQFINYIKEELLIVLGTSSSESALPGIMRKLENLGCSKSVVGLVIPTGYSFNLDGTSIYLTMAAIFVAQATNTDLNLTHQLTILAVLLLTSKGASGVTGSGFVTLAATLSAIPAIPVAGLALILGIDRFMSEARALTNLIGNGVATVVVSKWENELDKEKLQRVLKES</sequence>
<dbReference type="STRING" id="112903.SAMN04490178_1145"/>
<feature type="transmembrane region" description="Helical" evidence="9">
    <location>
        <begin position="47"/>
        <end position="65"/>
    </location>
</feature>
<evidence type="ECO:0000256" key="9">
    <source>
        <dbReference type="HAMAP-Rule" id="MF_01300"/>
    </source>
</evidence>
<dbReference type="PRINTS" id="PR00173">
    <property type="entry name" value="EDTRNSPORT"/>
</dbReference>
<dbReference type="AlphaFoldDB" id="A0A1H8W3Q8"/>
<evidence type="ECO:0000313" key="10">
    <source>
        <dbReference type="EMBL" id="SEP22265.1"/>
    </source>
</evidence>
<dbReference type="GO" id="GO:0005886">
    <property type="term" value="C:plasma membrane"/>
    <property type="evidence" value="ECO:0007669"/>
    <property type="project" value="UniProtKB-SubCell"/>
</dbReference>
<reference evidence="10 11" key="1">
    <citation type="submission" date="2016-10" db="EMBL/GenBank/DDBJ databases">
        <authorList>
            <person name="de Groot N.N."/>
        </authorList>
    </citation>
    <scope>NUCLEOTIDE SEQUENCE [LARGE SCALE GENOMIC DNA]</scope>
    <source>
        <strain evidence="10 11">DSM 13305</strain>
    </source>
</reference>
<feature type="transmembrane region" description="Helical" evidence="9">
    <location>
        <begin position="226"/>
        <end position="250"/>
    </location>
</feature>
<dbReference type="InterPro" id="IPR001991">
    <property type="entry name" value="Na-dicarboxylate_symporter"/>
</dbReference>
<keyword evidence="7 9" id="KW-1133">Transmembrane helix</keyword>
<dbReference type="PANTHER" id="PTHR42865">
    <property type="entry name" value="PROTON/GLUTAMATE-ASPARTATE SYMPORTER"/>
    <property type="match status" value="1"/>
</dbReference>
<dbReference type="InterPro" id="IPR036458">
    <property type="entry name" value="Na:dicarbo_symporter_sf"/>
</dbReference>
<keyword evidence="5 9" id="KW-0812">Transmembrane</keyword>
<dbReference type="SUPFAM" id="SSF118215">
    <property type="entry name" value="Proton glutamate symport protein"/>
    <property type="match status" value="1"/>
</dbReference>
<dbReference type="GO" id="GO:0015366">
    <property type="term" value="F:malate:proton symporter activity"/>
    <property type="evidence" value="ECO:0007669"/>
    <property type="project" value="TreeGrafter"/>
</dbReference>
<gene>
    <name evidence="9" type="primary">dctA</name>
    <name evidence="10" type="ORF">SAMN04490178_1145</name>
</gene>
<dbReference type="HAMAP" id="MF_01300">
    <property type="entry name" value="C4_dicarb_transport"/>
    <property type="match status" value="1"/>
</dbReference>
<accession>A0A1H8W3Q8</accession>
<comment type="subcellular location">
    <subcellularLocation>
        <location evidence="1 9">Cell membrane</location>
        <topology evidence="1 9">Multi-pass membrane protein</topology>
    </subcellularLocation>
</comment>
<evidence type="ECO:0000256" key="6">
    <source>
        <dbReference type="ARBA" id="ARBA00022847"/>
    </source>
</evidence>
<name>A0A1H8W3Q8_9FIRM</name>